<dbReference type="Pfam" id="PF00005">
    <property type="entry name" value="ABC_tran"/>
    <property type="match status" value="2"/>
</dbReference>
<evidence type="ECO:0000256" key="7">
    <source>
        <dbReference type="ARBA" id="ARBA00023136"/>
    </source>
</evidence>
<feature type="transmembrane region" description="Helical" evidence="9">
    <location>
        <begin position="321"/>
        <end position="346"/>
    </location>
</feature>
<dbReference type="CDD" id="cd18577">
    <property type="entry name" value="ABC_6TM_Pgp_ABCB1_D1_like"/>
    <property type="match status" value="1"/>
</dbReference>
<feature type="transmembrane region" description="Helical" evidence="9">
    <location>
        <begin position="1018"/>
        <end position="1042"/>
    </location>
</feature>
<reference evidence="12" key="1">
    <citation type="journal article" date="2013" name="Genetics">
        <title>The draft genome and transcriptome of Panagrellus redivivus are shaped by the harsh demands of a free-living lifestyle.</title>
        <authorList>
            <person name="Srinivasan J."/>
            <person name="Dillman A.R."/>
            <person name="Macchietto M.G."/>
            <person name="Heikkinen L."/>
            <person name="Lakso M."/>
            <person name="Fracchia K.M."/>
            <person name="Antoshechkin I."/>
            <person name="Mortazavi A."/>
            <person name="Wong G."/>
            <person name="Sternberg P.W."/>
        </authorList>
    </citation>
    <scope>NUCLEOTIDE SEQUENCE [LARGE SCALE GENOMIC DNA]</scope>
    <source>
        <strain evidence="12">MT8872</strain>
    </source>
</reference>
<dbReference type="SUPFAM" id="SSF90123">
    <property type="entry name" value="ABC transporter transmembrane region"/>
    <property type="match status" value="2"/>
</dbReference>
<dbReference type="InterPro" id="IPR027417">
    <property type="entry name" value="P-loop_NTPase"/>
</dbReference>
<evidence type="ECO:0000256" key="9">
    <source>
        <dbReference type="SAM" id="Phobius"/>
    </source>
</evidence>
<keyword evidence="12" id="KW-1185">Reference proteome</keyword>
<dbReference type="GO" id="GO:0005743">
    <property type="term" value="C:mitochondrial inner membrane"/>
    <property type="evidence" value="ECO:0007669"/>
    <property type="project" value="TreeGrafter"/>
</dbReference>
<evidence type="ECO:0000259" key="10">
    <source>
        <dbReference type="PROSITE" id="PS50893"/>
    </source>
</evidence>
<dbReference type="PROSITE" id="PS50929">
    <property type="entry name" value="ABC_TM1F"/>
    <property type="match status" value="2"/>
</dbReference>
<evidence type="ECO:0000313" key="12">
    <source>
        <dbReference type="Proteomes" id="UP000492821"/>
    </source>
</evidence>
<accession>A0A7E4UZ02</accession>
<feature type="transmembrane region" description="Helical" evidence="9">
    <location>
        <begin position="577"/>
        <end position="599"/>
    </location>
</feature>
<evidence type="ECO:0000256" key="8">
    <source>
        <dbReference type="SAM" id="MobiDB-lite"/>
    </source>
</evidence>
<evidence type="ECO:0000313" key="13">
    <source>
        <dbReference type="WBParaSite" id="Pan_g14521.t1"/>
    </source>
</evidence>
<dbReference type="Proteomes" id="UP000492821">
    <property type="component" value="Unassembled WGS sequence"/>
</dbReference>
<feature type="transmembrane region" description="Helical" evidence="9">
    <location>
        <begin position="1121"/>
        <end position="1143"/>
    </location>
</feature>
<dbReference type="SUPFAM" id="SSF52540">
    <property type="entry name" value="P-loop containing nucleoside triphosphate hydrolases"/>
    <property type="match status" value="2"/>
</dbReference>
<feature type="transmembrane region" description="Helical" evidence="9">
    <location>
        <begin position="552"/>
        <end position="571"/>
    </location>
</feature>
<dbReference type="InterPro" id="IPR011527">
    <property type="entry name" value="ABC1_TM_dom"/>
</dbReference>
<dbReference type="InterPro" id="IPR039421">
    <property type="entry name" value="Type_1_exporter"/>
</dbReference>
<dbReference type="PROSITE" id="PS50893">
    <property type="entry name" value="ABC_TRANSPORTER_2"/>
    <property type="match status" value="2"/>
</dbReference>
<protein>
    <submittedName>
        <fullName evidence="13">ABC transmembrane type-1 domain-containing protein</fullName>
    </submittedName>
</protein>
<comment type="similarity">
    <text evidence="2">Belongs to the ABC transporter superfamily. ABCB family. Multidrug resistance exporter (TC 3.A.1.201) subfamily.</text>
</comment>
<dbReference type="InterPro" id="IPR017871">
    <property type="entry name" value="ABC_transporter-like_CS"/>
</dbReference>
<dbReference type="PANTHER" id="PTHR43394">
    <property type="entry name" value="ATP-DEPENDENT PERMEASE MDL1, MITOCHONDRIAL"/>
    <property type="match status" value="1"/>
</dbReference>
<feature type="compositionally biased region" description="Basic and acidic residues" evidence="8">
    <location>
        <begin position="74"/>
        <end position="89"/>
    </location>
</feature>
<dbReference type="InterPro" id="IPR003593">
    <property type="entry name" value="AAA+_ATPase"/>
</dbReference>
<feature type="region of interest" description="Disordered" evidence="8">
    <location>
        <begin position="103"/>
        <end position="199"/>
    </location>
</feature>
<feature type="domain" description="ABC transmembrane type-1" evidence="11">
    <location>
        <begin position="325"/>
        <end position="613"/>
    </location>
</feature>
<reference evidence="13" key="2">
    <citation type="submission" date="2020-10" db="UniProtKB">
        <authorList>
            <consortium name="WormBaseParasite"/>
        </authorList>
    </citation>
    <scope>IDENTIFICATION</scope>
</reference>
<dbReference type="PANTHER" id="PTHR43394:SF27">
    <property type="entry name" value="ATP-DEPENDENT TRANSLOCASE ABCB1-LIKE"/>
    <property type="match status" value="1"/>
</dbReference>
<feature type="region of interest" description="Disordered" evidence="8">
    <location>
        <begin position="218"/>
        <end position="249"/>
    </location>
</feature>
<dbReference type="PROSITE" id="PS00211">
    <property type="entry name" value="ABC_TRANSPORTER_1"/>
    <property type="match status" value="2"/>
</dbReference>
<dbReference type="GO" id="GO:0005524">
    <property type="term" value="F:ATP binding"/>
    <property type="evidence" value="ECO:0007669"/>
    <property type="project" value="UniProtKB-KW"/>
</dbReference>
<keyword evidence="3 9" id="KW-0812">Transmembrane</keyword>
<evidence type="ECO:0000256" key="2">
    <source>
        <dbReference type="ARBA" id="ARBA00007577"/>
    </source>
</evidence>
<evidence type="ECO:0000256" key="6">
    <source>
        <dbReference type="ARBA" id="ARBA00022989"/>
    </source>
</evidence>
<feature type="region of interest" description="Disordered" evidence="8">
    <location>
        <begin position="72"/>
        <end position="91"/>
    </location>
</feature>
<feature type="compositionally biased region" description="Basic and acidic residues" evidence="8">
    <location>
        <begin position="1"/>
        <end position="33"/>
    </location>
</feature>
<evidence type="ECO:0000259" key="11">
    <source>
        <dbReference type="PROSITE" id="PS50929"/>
    </source>
</evidence>
<dbReference type="FunFam" id="3.40.50.300:FF:000916">
    <property type="entry name" value="ABC transporter B family member 9"/>
    <property type="match status" value="1"/>
</dbReference>
<dbReference type="GO" id="GO:0090374">
    <property type="term" value="P:oligopeptide export from mitochondrion"/>
    <property type="evidence" value="ECO:0007669"/>
    <property type="project" value="TreeGrafter"/>
</dbReference>
<dbReference type="CDD" id="cd18578">
    <property type="entry name" value="ABC_6TM_Pgp_ABCB1_D2_like"/>
    <property type="match status" value="1"/>
</dbReference>
<feature type="transmembrane region" description="Helical" evidence="9">
    <location>
        <begin position="1214"/>
        <end position="1232"/>
    </location>
</feature>
<dbReference type="Gene3D" id="1.20.1560.10">
    <property type="entry name" value="ABC transporter type 1, transmembrane domain"/>
    <property type="match status" value="1"/>
</dbReference>
<keyword evidence="4" id="KW-0547">Nucleotide-binding</keyword>
<evidence type="ECO:0000256" key="5">
    <source>
        <dbReference type="ARBA" id="ARBA00022840"/>
    </source>
</evidence>
<evidence type="ECO:0000256" key="4">
    <source>
        <dbReference type="ARBA" id="ARBA00022741"/>
    </source>
</evidence>
<dbReference type="CDD" id="cd03249">
    <property type="entry name" value="ABC_MTABC3_MDL1_MDL2"/>
    <property type="match status" value="2"/>
</dbReference>
<keyword evidence="6 9" id="KW-1133">Transmembrane helix</keyword>
<dbReference type="WBParaSite" id="Pan_g14521.t1">
    <property type="protein sequence ID" value="Pan_g14521.t1"/>
    <property type="gene ID" value="Pan_g14521"/>
</dbReference>
<feature type="compositionally biased region" description="Basic and acidic residues" evidence="8">
    <location>
        <begin position="118"/>
        <end position="136"/>
    </location>
</feature>
<dbReference type="Pfam" id="PF00664">
    <property type="entry name" value="ABC_membrane"/>
    <property type="match status" value="2"/>
</dbReference>
<evidence type="ECO:0000256" key="1">
    <source>
        <dbReference type="ARBA" id="ARBA00004141"/>
    </source>
</evidence>
<sequence length="1540" mass="168979">MSSETNTKEVEKTVDHPDKAKVEEEGKTVKEDPNITDEVLSTVDPDSVAVDSHHEIIETEVIEDPVEVAVTAKPKQENLETESKPRSDIETVDAIASSDVLQEKQSLTKQDDVQAYVEQKEDKTGFQTKEDSEKTSSDVANSSKTADADIPAPETPALIPSTSLPPKSRPSFNRMKPSRPMDLKISSETGPKKPPRTLATPLTFDSVLTEPGPEEYFTEIPIDTDDSPAPTPTPTTTRPIARNKQNGSRHIAFDKSLGEEDDDADYKIGIGKDDVPLVFEKSRMEKFINYILCRKDLADQKLTEKPVKFSELFKYGTKVDLMMVAFGLFMAGLCGLVQPIFAVTMGKLVNALLLLDITDPQFKHEGLTAVIIFIVAGTCLVVVAYAQFCVFAIACSRITRRIRGAYLRSILRQDQTWFEKTHSGMLTTKLNDNIERINEGIGDKLGLLTRTMVQYVTGIIVALIVSWQMALPLMLFSPVIAFTMAFHSKRIGNAARNELSVYGQAGAIAEEAIMAYRTVAAFDAQETEVKRYKTALEAGHVHGVQKARYSGLLSGMMMAFVMIYMGVAILYGTWLHAVGVVASPGDIFVVLLAIMSGAYHLGHASPHLMVILTARVAAASVYKTIDRIPDIDPYASADKKKLYDLKGKIAFKNVYFRYPSRPDVKVLKSLSFTVNPGQTIALVGASGSGKSTVVSILNRLYEYESGSVMIDGVDVRDLNVHWLRTVIGTVQQEPIIFNDTVENNIKKGCKETLTERELIAAAKAANAHEFIEALPSGYATRIGDGGVQLSGGQKQRIAIARTLARNPRILLLDEATSALDTASEALVQEALQNAAKNRTTIIIAHRLSTIRDVDRIIVMNQGRFVEAGTHTELLRRQGMYARLVRAQELKQIQQLEDDSEIESPEGSELSSPMVSALQVKEVRESIRASFARDFLPSGHAGDAEMQAMNIEMKKTTTKPPPSFFQIFYDAKSLWPMLILAIIVCGINALAMPLTAIVFGRAFEMFDGGRKDNIGEAALFFLFFVLIGLASLAASFLTTYLFGRIGETITMGMRVRAFRAILSQDGAYFDNPAHTPGKLIARLATDAPNVKAAMDTRLGRIVQGVLSLIAATAMSAWIHLGLAFACCSIFIVMGIFMFAVAKIAHSRAAKFARNDESGRIAIEAIENAATIQLLTAEHEVHDQFVESAVQRQEAELRKTPIEAMNFATTHGLQQFALAFCYIMGYIFVLNGIVDKVVLFQVVQTMYFGAFSMIQATEHFPELVKSRLATGLMYSIIDEKPSIDENKKADKIKLSGEVTLDKVVFAYPARPETAIMKSISLRARPGQTVALVGPSGSGKSTIIALLERLYDPSVGSILLDGRDLKTLNLRDVRSQMALVEQMPRLFSGTIRENIAYGLDLEKVTMDQIREAAITANAAGFIECLPMGYETPLGERGAQLSGGQKQRIAIARAVVRNPKILLLDEATAALDSASEKAVQEALDAASHGRTSIVVAHRLSSIQHADQIIFVEAGRIRERGTHEELIRAEGKYFGLSQRQHLGAQ</sequence>
<dbReference type="InterPro" id="IPR003439">
    <property type="entry name" value="ABC_transporter-like_ATP-bd"/>
</dbReference>
<feature type="region of interest" description="Disordered" evidence="8">
    <location>
        <begin position="1"/>
        <end position="38"/>
    </location>
</feature>
<keyword evidence="5" id="KW-0067">ATP-binding</keyword>
<feature type="transmembrane region" description="Helical" evidence="9">
    <location>
        <begin position="973"/>
        <end position="998"/>
    </location>
</feature>
<feature type="domain" description="ABC transporter" evidence="10">
    <location>
        <begin position="649"/>
        <end position="886"/>
    </location>
</feature>
<name>A0A7E4UZ02_PANRE</name>
<dbReference type="Gene3D" id="3.40.50.300">
    <property type="entry name" value="P-loop containing nucleotide triphosphate hydrolases"/>
    <property type="match status" value="2"/>
</dbReference>
<evidence type="ECO:0000256" key="3">
    <source>
        <dbReference type="ARBA" id="ARBA00022692"/>
    </source>
</evidence>
<dbReference type="FunFam" id="3.40.50.300:FF:002283">
    <property type="entry name" value="p-GlycoProtein related"/>
    <property type="match status" value="1"/>
</dbReference>
<comment type="subcellular location">
    <subcellularLocation>
        <location evidence="1">Membrane</location>
        <topology evidence="1">Multi-pass membrane protein</topology>
    </subcellularLocation>
</comment>
<dbReference type="SMART" id="SM00382">
    <property type="entry name" value="AAA"/>
    <property type="match status" value="2"/>
</dbReference>
<feature type="transmembrane region" description="Helical" evidence="9">
    <location>
        <begin position="366"/>
        <end position="394"/>
    </location>
</feature>
<feature type="domain" description="ABC transmembrane type-1" evidence="11">
    <location>
        <begin position="978"/>
        <end position="1263"/>
    </location>
</feature>
<feature type="transmembrane region" description="Helical" evidence="9">
    <location>
        <begin position="470"/>
        <end position="487"/>
    </location>
</feature>
<dbReference type="GO" id="GO:0016887">
    <property type="term" value="F:ATP hydrolysis activity"/>
    <property type="evidence" value="ECO:0007669"/>
    <property type="project" value="InterPro"/>
</dbReference>
<feature type="domain" description="ABC transporter" evidence="10">
    <location>
        <begin position="1296"/>
        <end position="1534"/>
    </location>
</feature>
<dbReference type="GO" id="GO:0015421">
    <property type="term" value="F:ABC-type oligopeptide transporter activity"/>
    <property type="evidence" value="ECO:0007669"/>
    <property type="project" value="TreeGrafter"/>
</dbReference>
<dbReference type="InterPro" id="IPR036640">
    <property type="entry name" value="ABC1_TM_sf"/>
</dbReference>
<organism evidence="12 13">
    <name type="scientific">Panagrellus redivivus</name>
    <name type="common">Microworm</name>
    <dbReference type="NCBI Taxonomy" id="6233"/>
    <lineage>
        <taxon>Eukaryota</taxon>
        <taxon>Metazoa</taxon>
        <taxon>Ecdysozoa</taxon>
        <taxon>Nematoda</taxon>
        <taxon>Chromadorea</taxon>
        <taxon>Rhabditida</taxon>
        <taxon>Tylenchina</taxon>
        <taxon>Panagrolaimomorpha</taxon>
        <taxon>Panagrolaimoidea</taxon>
        <taxon>Panagrolaimidae</taxon>
        <taxon>Panagrellus</taxon>
    </lineage>
</organism>
<proteinExistence type="inferred from homology"/>
<keyword evidence="7 9" id="KW-0472">Membrane</keyword>